<dbReference type="Proteomes" id="UP000799421">
    <property type="component" value="Unassembled WGS sequence"/>
</dbReference>
<feature type="compositionally biased region" description="Basic and acidic residues" evidence="1">
    <location>
        <begin position="74"/>
        <end position="105"/>
    </location>
</feature>
<gene>
    <name evidence="2" type="ORF">K470DRAFT_272915</name>
</gene>
<name>A0A6A7BRH7_9PEZI</name>
<evidence type="ECO:0000313" key="3">
    <source>
        <dbReference type="Proteomes" id="UP000799421"/>
    </source>
</evidence>
<dbReference type="OrthoDB" id="4161095at2759"/>
<protein>
    <submittedName>
        <fullName evidence="2">Uncharacterized protein</fullName>
    </submittedName>
</protein>
<feature type="compositionally biased region" description="Polar residues" evidence="1">
    <location>
        <begin position="25"/>
        <end position="58"/>
    </location>
</feature>
<feature type="region of interest" description="Disordered" evidence="1">
    <location>
        <begin position="1"/>
        <end position="105"/>
    </location>
</feature>
<dbReference type="AlphaFoldDB" id="A0A6A7BRH7"/>
<reference evidence="2" key="1">
    <citation type="journal article" date="2020" name="Stud. Mycol.">
        <title>101 Dothideomycetes genomes: a test case for predicting lifestyles and emergence of pathogens.</title>
        <authorList>
            <person name="Haridas S."/>
            <person name="Albert R."/>
            <person name="Binder M."/>
            <person name="Bloem J."/>
            <person name="Labutti K."/>
            <person name="Salamov A."/>
            <person name="Andreopoulos B."/>
            <person name="Baker S."/>
            <person name="Barry K."/>
            <person name="Bills G."/>
            <person name="Bluhm B."/>
            <person name="Cannon C."/>
            <person name="Castanera R."/>
            <person name="Culley D."/>
            <person name="Daum C."/>
            <person name="Ezra D."/>
            <person name="Gonzalez J."/>
            <person name="Henrissat B."/>
            <person name="Kuo A."/>
            <person name="Liang C."/>
            <person name="Lipzen A."/>
            <person name="Lutzoni F."/>
            <person name="Magnuson J."/>
            <person name="Mondo S."/>
            <person name="Nolan M."/>
            <person name="Ohm R."/>
            <person name="Pangilinan J."/>
            <person name="Park H.-J."/>
            <person name="Ramirez L."/>
            <person name="Alfaro M."/>
            <person name="Sun H."/>
            <person name="Tritt A."/>
            <person name="Yoshinaga Y."/>
            <person name="Zwiers L.-H."/>
            <person name="Turgeon B."/>
            <person name="Goodwin S."/>
            <person name="Spatafora J."/>
            <person name="Crous P."/>
            <person name="Grigoriev I."/>
        </authorList>
    </citation>
    <scope>NUCLEOTIDE SEQUENCE</scope>
    <source>
        <strain evidence="2">CBS 480.64</strain>
    </source>
</reference>
<proteinExistence type="predicted"/>
<evidence type="ECO:0000256" key="1">
    <source>
        <dbReference type="SAM" id="MobiDB-lite"/>
    </source>
</evidence>
<keyword evidence="3" id="KW-1185">Reference proteome</keyword>
<organism evidence="2 3">
    <name type="scientific">Piedraia hortae CBS 480.64</name>
    <dbReference type="NCBI Taxonomy" id="1314780"/>
    <lineage>
        <taxon>Eukaryota</taxon>
        <taxon>Fungi</taxon>
        <taxon>Dikarya</taxon>
        <taxon>Ascomycota</taxon>
        <taxon>Pezizomycotina</taxon>
        <taxon>Dothideomycetes</taxon>
        <taxon>Dothideomycetidae</taxon>
        <taxon>Capnodiales</taxon>
        <taxon>Piedraiaceae</taxon>
        <taxon>Piedraia</taxon>
    </lineage>
</organism>
<evidence type="ECO:0000313" key="2">
    <source>
        <dbReference type="EMBL" id="KAF2857876.1"/>
    </source>
</evidence>
<feature type="compositionally biased region" description="Low complexity" evidence="1">
    <location>
        <begin position="7"/>
        <end position="16"/>
    </location>
</feature>
<sequence>MPTQTFSSSSMSYTSSVNGEVSGYRSAQQTHSDGNNTTVTSAHQGLNEPVTVTSQTYDAQGKLIDRGNVSGGGRIEDVSDEAQKKRDEEYLERMEEEYAKREGGA</sequence>
<dbReference type="EMBL" id="MU006024">
    <property type="protein sequence ID" value="KAF2857876.1"/>
    <property type="molecule type" value="Genomic_DNA"/>
</dbReference>
<accession>A0A6A7BRH7</accession>